<dbReference type="RefSeq" id="WP_135112547.1">
    <property type="nucleotide sequence ID" value="NZ_JADGLL010000002.1"/>
</dbReference>
<feature type="active site" description="Nucleophile" evidence="1">
    <location>
        <position position="184"/>
    </location>
</feature>
<sequence length="320" mass="34416">MALFDLPLDALREYRPDVAEPDDFDAFWEATIAETRAAAWDPRIERVETGLTLVETSDVAFSGFGGDEIRAWWTVPAGVAPRAVIVEFIGYSGGRGLAHEVGSWPLAGCAHLLVDTRGQGWGHWRPGDTPDPHGSGSATPGKMTQGIEDPATYYYRRVYADAVRAVDTARALAGDIPLFVTGGSQGGGITIAAAALADGVAGALPDVPFLCHFARATTITDARPYREIADYLAAHRGRVEQVYRTLSYFDGVNLAKRAGAPTLFSVALMDVICPPSTVFAAFNAWGTEDRAIEVYPFNDHEGGGAFQRRAQLAWVAERLG</sequence>
<evidence type="ECO:0000256" key="2">
    <source>
        <dbReference type="PIRSR" id="PIRSR639069-2"/>
    </source>
</evidence>
<protein>
    <submittedName>
        <fullName evidence="5">Acetylxylan esterase</fullName>
    </submittedName>
</protein>
<gene>
    <name evidence="5" type="ORF">E4U02_01750</name>
</gene>
<dbReference type="PANTHER" id="PTHR40111">
    <property type="entry name" value="CEPHALOSPORIN-C DEACETYLASE"/>
    <property type="match status" value="1"/>
</dbReference>
<evidence type="ECO:0000313" key="5">
    <source>
        <dbReference type="EMBL" id="TFU34399.1"/>
    </source>
</evidence>
<accession>A0A4Y9FYF2</accession>
<evidence type="ECO:0000259" key="4">
    <source>
        <dbReference type="Pfam" id="PF05448"/>
    </source>
</evidence>
<evidence type="ECO:0000256" key="1">
    <source>
        <dbReference type="PIRSR" id="PIRSR639069-1"/>
    </source>
</evidence>
<feature type="domain" description="Acetyl xylan esterase" evidence="4">
    <location>
        <begin position="1"/>
        <end position="316"/>
    </location>
</feature>
<dbReference type="SUPFAM" id="SSF53474">
    <property type="entry name" value="alpha/beta-Hydrolases"/>
    <property type="match status" value="1"/>
</dbReference>
<dbReference type="InterPro" id="IPR039069">
    <property type="entry name" value="CE7"/>
</dbReference>
<dbReference type="EMBL" id="SPQB01000002">
    <property type="protein sequence ID" value="TFU34399.1"/>
    <property type="molecule type" value="Genomic_DNA"/>
</dbReference>
<keyword evidence="6" id="KW-1185">Reference proteome</keyword>
<feature type="active site" description="Charge relay system" evidence="1">
    <location>
        <position position="270"/>
    </location>
</feature>
<evidence type="ECO:0000256" key="3">
    <source>
        <dbReference type="SAM" id="MobiDB-lite"/>
    </source>
</evidence>
<dbReference type="GO" id="GO:0052689">
    <property type="term" value="F:carboxylic ester hydrolase activity"/>
    <property type="evidence" value="ECO:0007669"/>
    <property type="project" value="TreeGrafter"/>
</dbReference>
<dbReference type="InterPro" id="IPR008391">
    <property type="entry name" value="AXE1_dom"/>
</dbReference>
<dbReference type="Pfam" id="PF05448">
    <property type="entry name" value="AXE1"/>
    <property type="match status" value="1"/>
</dbReference>
<feature type="active site" description="Charge relay system" evidence="1">
    <location>
        <position position="300"/>
    </location>
</feature>
<dbReference type="InterPro" id="IPR029058">
    <property type="entry name" value="AB_hydrolase_fold"/>
</dbReference>
<feature type="binding site" evidence="2">
    <location>
        <position position="91"/>
    </location>
    <ligand>
        <name>substrate</name>
    </ligand>
</feature>
<dbReference type="Proteomes" id="UP000298358">
    <property type="component" value="Unassembled WGS sequence"/>
</dbReference>
<reference evidence="5 6" key="1">
    <citation type="submission" date="2019-03" db="EMBL/GenBank/DDBJ databases">
        <title>Diversity of the mouse oral microbiome.</title>
        <authorList>
            <person name="Joseph S."/>
            <person name="Aduse-Opoku J."/>
            <person name="Curtis M."/>
            <person name="Wade W."/>
            <person name="Hashim A."/>
        </authorList>
    </citation>
    <scope>NUCLEOTIDE SEQUENCE [LARGE SCALE GENOMIC DNA]</scope>
    <source>
        <strain evidence="5 6">P1012</strain>
    </source>
</reference>
<comment type="caution">
    <text evidence="5">The sequence shown here is derived from an EMBL/GenBank/DDBJ whole genome shotgun (WGS) entry which is preliminary data.</text>
</comment>
<proteinExistence type="predicted"/>
<dbReference type="Gene3D" id="3.40.50.1820">
    <property type="entry name" value="alpha/beta hydrolase"/>
    <property type="match status" value="1"/>
</dbReference>
<name>A0A4Y9FYF2_9MICO</name>
<dbReference type="GO" id="GO:0005976">
    <property type="term" value="P:polysaccharide metabolic process"/>
    <property type="evidence" value="ECO:0007669"/>
    <property type="project" value="TreeGrafter"/>
</dbReference>
<dbReference type="OrthoDB" id="9770528at2"/>
<dbReference type="AlphaFoldDB" id="A0A4Y9FYF2"/>
<feature type="region of interest" description="Disordered" evidence="3">
    <location>
        <begin position="123"/>
        <end position="143"/>
    </location>
</feature>
<organism evidence="5 6">
    <name type="scientific">Microbacterium paludicola</name>
    <dbReference type="NCBI Taxonomy" id="300019"/>
    <lineage>
        <taxon>Bacteria</taxon>
        <taxon>Bacillati</taxon>
        <taxon>Actinomycetota</taxon>
        <taxon>Actinomycetes</taxon>
        <taxon>Micrococcales</taxon>
        <taxon>Microbacteriaceae</taxon>
        <taxon>Microbacterium</taxon>
    </lineage>
</organism>
<dbReference type="PANTHER" id="PTHR40111:SF1">
    <property type="entry name" value="CEPHALOSPORIN-C DEACETYLASE"/>
    <property type="match status" value="1"/>
</dbReference>
<evidence type="ECO:0000313" key="6">
    <source>
        <dbReference type="Proteomes" id="UP000298358"/>
    </source>
</evidence>